<dbReference type="AlphaFoldDB" id="A0AA40JQB5"/>
<name>A0AA40JQB5_STAAU</name>
<dbReference type="RefSeq" id="WP_044121332.1">
    <property type="nucleotide sequence ID" value="NZ_JXIG01000319.1"/>
</dbReference>
<sequence length="62" mass="6380">AGVASLSTGVVISRALKATIPRGWQNGTRRKAEDVHTVVGNVAGALIGLANWLAPSQVDCPE</sequence>
<protein>
    <submittedName>
        <fullName evidence="1">Uncharacterized protein</fullName>
    </submittedName>
</protein>
<comment type="caution">
    <text evidence="1">The sequence shown here is derived from an EMBL/GenBank/DDBJ whole genome shotgun (WGS) entry which is preliminary data.</text>
</comment>
<proteinExistence type="predicted"/>
<evidence type="ECO:0000313" key="2">
    <source>
        <dbReference type="Proteomes" id="UP000032274"/>
    </source>
</evidence>
<dbReference type="EMBL" id="JXIG01000319">
    <property type="protein sequence ID" value="KIU01469.1"/>
    <property type="molecule type" value="Genomic_DNA"/>
</dbReference>
<gene>
    <name evidence="1" type="ORF">QU38_01460</name>
</gene>
<accession>A0AA40JQB5</accession>
<feature type="non-terminal residue" evidence="1">
    <location>
        <position position="1"/>
    </location>
</feature>
<reference evidence="1 2" key="1">
    <citation type="submission" date="2015-01" db="EMBL/GenBank/DDBJ databases">
        <title>Characterization of Swiss Staphylococcus aureus strains involved in food poisoning.</title>
        <authorList>
            <person name="Crovadore J."/>
            <person name="Chablais R."/>
            <person name="Tonacini J."/>
            <person name="Schnyder B."/>
            <person name="Lefort F."/>
        </authorList>
    </citation>
    <scope>NUCLEOTIDE SEQUENCE [LARGE SCALE GENOMIC DNA]</scope>
    <source>
        <strain evidence="1 2">SA-120</strain>
    </source>
</reference>
<evidence type="ECO:0000313" key="1">
    <source>
        <dbReference type="EMBL" id="KIU01469.1"/>
    </source>
</evidence>
<dbReference type="Proteomes" id="UP000032274">
    <property type="component" value="Unassembled WGS sequence"/>
</dbReference>
<organism evidence="1 2">
    <name type="scientific">Staphylococcus aureus</name>
    <dbReference type="NCBI Taxonomy" id="1280"/>
    <lineage>
        <taxon>Bacteria</taxon>
        <taxon>Bacillati</taxon>
        <taxon>Bacillota</taxon>
        <taxon>Bacilli</taxon>
        <taxon>Bacillales</taxon>
        <taxon>Staphylococcaceae</taxon>
        <taxon>Staphylococcus</taxon>
    </lineage>
</organism>